<name>A0A4R8T5W8_9PEZI</name>
<reference evidence="1 2" key="1">
    <citation type="submission" date="2018-11" db="EMBL/GenBank/DDBJ databases">
        <title>Genome sequence and assembly of Colletotrichum sidae.</title>
        <authorList>
            <person name="Gan P."/>
            <person name="Shirasu K."/>
        </authorList>
    </citation>
    <scope>NUCLEOTIDE SEQUENCE [LARGE SCALE GENOMIC DNA]</scope>
    <source>
        <strain evidence="1 2">CBS 518.97</strain>
    </source>
</reference>
<dbReference type="Proteomes" id="UP000295604">
    <property type="component" value="Unassembled WGS sequence"/>
</dbReference>
<comment type="caution">
    <text evidence="1">The sequence shown here is derived from an EMBL/GenBank/DDBJ whole genome shotgun (WGS) entry which is preliminary data.</text>
</comment>
<evidence type="ECO:0000313" key="2">
    <source>
        <dbReference type="Proteomes" id="UP000295604"/>
    </source>
</evidence>
<accession>A0A4R8T5W8</accession>
<dbReference type="AlphaFoldDB" id="A0A4R8T5W8"/>
<keyword evidence="2" id="KW-1185">Reference proteome</keyword>
<sequence length="224" mass="24649">MSPRALQAWVADIVDGRGLKQTDLRLAAGGIRSTVEGVFGDHSEWVDNASYPEPWFGVQGHQAWPESEGESGQRPGGEMGSIIREPCHPIIGKAAISCHVRTSYDCPTYLTTWLQSKSLGQSAYLPLLVLVGASLLPYNCCKERSLGREKQESPAPGEQAINLGASTCRWRFGWPVCEWRVRCKSALNFVMCMARRGGWTLVLRTAIRRSPVYVFGLAKAVPLS</sequence>
<dbReference type="EMBL" id="QAPF01000240">
    <property type="protein sequence ID" value="TEA12708.1"/>
    <property type="molecule type" value="Genomic_DNA"/>
</dbReference>
<proteinExistence type="predicted"/>
<gene>
    <name evidence="1" type="ORF">C8034_v005832</name>
</gene>
<evidence type="ECO:0000313" key="1">
    <source>
        <dbReference type="EMBL" id="TEA12708.1"/>
    </source>
</evidence>
<protein>
    <submittedName>
        <fullName evidence="1">Uncharacterized protein</fullName>
    </submittedName>
</protein>
<organism evidence="1 2">
    <name type="scientific">Colletotrichum sidae</name>
    <dbReference type="NCBI Taxonomy" id="1347389"/>
    <lineage>
        <taxon>Eukaryota</taxon>
        <taxon>Fungi</taxon>
        <taxon>Dikarya</taxon>
        <taxon>Ascomycota</taxon>
        <taxon>Pezizomycotina</taxon>
        <taxon>Sordariomycetes</taxon>
        <taxon>Hypocreomycetidae</taxon>
        <taxon>Glomerellales</taxon>
        <taxon>Glomerellaceae</taxon>
        <taxon>Colletotrichum</taxon>
        <taxon>Colletotrichum orbiculare species complex</taxon>
    </lineage>
</organism>